<dbReference type="STRING" id="650850.SAMN04488129_10648"/>
<dbReference type="EMBL" id="FOBC01000006">
    <property type="protein sequence ID" value="SEL01437.1"/>
    <property type="molecule type" value="Genomic_DNA"/>
</dbReference>
<dbReference type="PIRSF" id="PIRSF500136">
    <property type="entry name" value="UDP_ManNAc_DH"/>
    <property type="match status" value="1"/>
</dbReference>
<keyword evidence="7" id="KW-1185">Reference proteome</keyword>
<evidence type="ECO:0000256" key="4">
    <source>
        <dbReference type="PIRNR" id="PIRNR000124"/>
    </source>
</evidence>
<dbReference type="GO" id="GO:0016616">
    <property type="term" value="F:oxidoreductase activity, acting on the CH-OH group of donors, NAD or NADP as acceptor"/>
    <property type="evidence" value="ECO:0007669"/>
    <property type="project" value="InterPro"/>
</dbReference>
<dbReference type="GO" id="GO:0000271">
    <property type="term" value="P:polysaccharide biosynthetic process"/>
    <property type="evidence" value="ECO:0007669"/>
    <property type="project" value="InterPro"/>
</dbReference>
<dbReference type="InterPro" id="IPR001732">
    <property type="entry name" value="UDP-Glc/GDP-Man_DH_N"/>
</dbReference>
<evidence type="ECO:0000313" key="6">
    <source>
        <dbReference type="EMBL" id="SEL01437.1"/>
    </source>
</evidence>
<dbReference type="InterPro" id="IPR017476">
    <property type="entry name" value="UDP-Glc/GDP-Man"/>
</dbReference>
<accession>A0A1H7LSV8</accession>
<gene>
    <name evidence="6" type="ORF">SAMN04488129_10648</name>
</gene>
<dbReference type="PANTHER" id="PTHR43491:SF2">
    <property type="entry name" value="UDP-N-ACETYL-D-MANNOSAMINE DEHYDROGENASE"/>
    <property type="match status" value="1"/>
</dbReference>
<dbReference type="RefSeq" id="WP_089711671.1">
    <property type="nucleotide sequence ID" value="NZ_FOBC01000006.1"/>
</dbReference>
<dbReference type="GO" id="GO:0016628">
    <property type="term" value="F:oxidoreductase activity, acting on the CH-CH group of donors, NAD or NADP as acceptor"/>
    <property type="evidence" value="ECO:0007669"/>
    <property type="project" value="InterPro"/>
</dbReference>
<sequence>MHSYEPLPDDPRIAVIGLGYVGLPLANAFSSTYSVVGFDIDAKYVEELQKEHLRNQGDSDKELASVEHCGLFYTSDPASIASCNVFIITVPTPVDEQKKPDLSRLIRSSETVGSHLSPGSVVIYESTVYPGTTEEECVPVLELASGLTVNRDFYVGYSPERVNPGDSAHSLTDIVKITSGSTPEAALFVDSLYSRIIVAGTHRVSKIAVAEAAKVTENIQRDVNIALMNELAIQYNLLELDTEEVLKAAGTKWNFMPFRPGLVGGHCMSVDPYYLIYKSRSEGYEPALMSSARRLNDSMWMYVASQVAKLMAKHGTPVLKSRILVLGLAFKENSADLRNTQVPGIIREFSDQGAEVDVHDPHVAADVAERELGIALTDQPNPSHYDAVILAVAHTAFHELGAKGVRNWLKPGGVLYDVKSVFSADQVEGRL</sequence>
<dbReference type="SUPFAM" id="SSF51735">
    <property type="entry name" value="NAD(P)-binding Rossmann-fold domains"/>
    <property type="match status" value="1"/>
</dbReference>
<evidence type="ECO:0000256" key="1">
    <source>
        <dbReference type="ARBA" id="ARBA00006601"/>
    </source>
</evidence>
<feature type="domain" description="UDP-glucose/GDP-mannose dehydrogenase C-terminal" evidence="5">
    <location>
        <begin position="324"/>
        <end position="424"/>
    </location>
</feature>
<evidence type="ECO:0000313" key="7">
    <source>
        <dbReference type="Proteomes" id="UP000198807"/>
    </source>
</evidence>
<comment type="similarity">
    <text evidence="1 4">Belongs to the UDP-glucose/GDP-mannose dehydrogenase family.</text>
</comment>
<dbReference type="Gene3D" id="3.40.50.720">
    <property type="entry name" value="NAD(P)-binding Rossmann-like Domain"/>
    <property type="match status" value="2"/>
</dbReference>
<evidence type="ECO:0000259" key="5">
    <source>
        <dbReference type="SMART" id="SM00984"/>
    </source>
</evidence>
<dbReference type="InterPro" id="IPR036220">
    <property type="entry name" value="UDP-Glc/GDP-Man_DH_C_sf"/>
</dbReference>
<dbReference type="Pfam" id="PF03721">
    <property type="entry name" value="UDPG_MGDP_dh_N"/>
    <property type="match status" value="1"/>
</dbReference>
<evidence type="ECO:0000256" key="3">
    <source>
        <dbReference type="ARBA" id="ARBA00023027"/>
    </source>
</evidence>
<dbReference type="Proteomes" id="UP000198807">
    <property type="component" value="Unassembled WGS sequence"/>
</dbReference>
<dbReference type="Pfam" id="PF03720">
    <property type="entry name" value="UDPG_MGDP_dh_C"/>
    <property type="match status" value="1"/>
</dbReference>
<dbReference type="SUPFAM" id="SSF48179">
    <property type="entry name" value="6-phosphogluconate dehydrogenase C-terminal domain-like"/>
    <property type="match status" value="1"/>
</dbReference>
<protein>
    <submittedName>
        <fullName evidence="6">UDP-N-acetyl-D-galactosamine dehydrogenase</fullName>
    </submittedName>
</protein>
<dbReference type="SUPFAM" id="SSF52413">
    <property type="entry name" value="UDP-glucose/GDP-mannose dehydrogenase C-terminal domain"/>
    <property type="match status" value="1"/>
</dbReference>
<proteinExistence type="inferred from homology"/>
<reference evidence="7" key="1">
    <citation type="submission" date="2016-10" db="EMBL/GenBank/DDBJ databases">
        <authorList>
            <person name="Varghese N."/>
            <person name="Submissions S."/>
        </authorList>
    </citation>
    <scope>NUCLEOTIDE SEQUENCE [LARGE SCALE GENOMIC DNA]</scope>
    <source>
        <strain evidence="7">CGMCC 1.9150</strain>
    </source>
</reference>
<dbReference type="InterPro" id="IPR008927">
    <property type="entry name" value="6-PGluconate_DH-like_C_sf"/>
</dbReference>
<evidence type="ECO:0000256" key="2">
    <source>
        <dbReference type="ARBA" id="ARBA00023002"/>
    </source>
</evidence>
<dbReference type="InterPro" id="IPR014027">
    <property type="entry name" value="UDP-Glc/GDP-Man_DH_C"/>
</dbReference>
<dbReference type="PANTHER" id="PTHR43491">
    <property type="entry name" value="UDP-N-ACETYL-D-MANNOSAMINE DEHYDROGENASE"/>
    <property type="match status" value="1"/>
</dbReference>
<dbReference type="AlphaFoldDB" id="A0A1H7LSV8"/>
<keyword evidence="3" id="KW-0520">NAD</keyword>
<dbReference type="InterPro" id="IPR014026">
    <property type="entry name" value="UDP-Glc/GDP-Man_DH_dimer"/>
</dbReference>
<dbReference type="InterPro" id="IPR036291">
    <property type="entry name" value="NAD(P)-bd_dom_sf"/>
</dbReference>
<dbReference type="GO" id="GO:0051287">
    <property type="term" value="F:NAD binding"/>
    <property type="evidence" value="ECO:0007669"/>
    <property type="project" value="InterPro"/>
</dbReference>
<dbReference type="PIRSF" id="PIRSF000124">
    <property type="entry name" value="UDPglc_GDPman_dh"/>
    <property type="match status" value="1"/>
</dbReference>
<name>A0A1H7LSV8_9GAMM</name>
<dbReference type="SMART" id="SM00984">
    <property type="entry name" value="UDPG_MGDP_dh_C"/>
    <property type="match status" value="1"/>
</dbReference>
<organism evidence="6 7">
    <name type="scientific">Halomonas daqiaonensis</name>
    <dbReference type="NCBI Taxonomy" id="650850"/>
    <lineage>
        <taxon>Bacteria</taxon>
        <taxon>Pseudomonadati</taxon>
        <taxon>Pseudomonadota</taxon>
        <taxon>Gammaproteobacteria</taxon>
        <taxon>Oceanospirillales</taxon>
        <taxon>Halomonadaceae</taxon>
        <taxon>Halomonas</taxon>
    </lineage>
</organism>
<keyword evidence="2" id="KW-0560">Oxidoreductase</keyword>
<dbReference type="Pfam" id="PF00984">
    <property type="entry name" value="UDPG_MGDP_dh"/>
    <property type="match status" value="1"/>
</dbReference>
<dbReference type="InterPro" id="IPR028359">
    <property type="entry name" value="UDP_ManNAc/GlcNAc_DH"/>
</dbReference>
<dbReference type="NCBIfam" id="TIGR03026">
    <property type="entry name" value="NDP-sugDHase"/>
    <property type="match status" value="1"/>
</dbReference>
<dbReference type="OrthoDB" id="9803238at2"/>